<dbReference type="Proteomes" id="UP000190888">
    <property type="component" value="Unassembled WGS sequence"/>
</dbReference>
<protein>
    <submittedName>
        <fullName evidence="2">Gliding motility-associated C-terminal domain-containing protein</fullName>
    </submittedName>
</protein>
<dbReference type="Pfam" id="PF13585">
    <property type="entry name" value="CHU_C"/>
    <property type="match status" value="1"/>
</dbReference>
<name>A0A1T4RBV9_9BACT</name>
<dbReference type="InterPro" id="IPR000601">
    <property type="entry name" value="PKD_dom"/>
</dbReference>
<dbReference type="InterPro" id="IPR013783">
    <property type="entry name" value="Ig-like_fold"/>
</dbReference>
<proteinExistence type="predicted"/>
<dbReference type="InterPro" id="IPR035986">
    <property type="entry name" value="PKD_dom_sf"/>
</dbReference>
<accession>A0A1T4RBV9</accession>
<dbReference type="Gene3D" id="2.60.40.10">
    <property type="entry name" value="Immunoglobulins"/>
    <property type="match status" value="1"/>
</dbReference>
<dbReference type="RefSeq" id="WP_139367200.1">
    <property type="nucleotide sequence ID" value="NZ_FUWH01000011.1"/>
</dbReference>
<dbReference type="NCBIfam" id="TIGR04131">
    <property type="entry name" value="Bac_Flav_CTERM"/>
    <property type="match status" value="1"/>
</dbReference>
<dbReference type="InterPro" id="IPR045828">
    <property type="entry name" value="PKD_Bacteroidetes"/>
</dbReference>
<dbReference type="SUPFAM" id="SSF49299">
    <property type="entry name" value="PKD domain"/>
    <property type="match status" value="1"/>
</dbReference>
<dbReference type="Pfam" id="PF18911">
    <property type="entry name" value="PKD_4"/>
    <property type="match status" value="1"/>
</dbReference>
<gene>
    <name evidence="2" type="ORF">SAMN04488132_111101</name>
</gene>
<organism evidence="2 3">
    <name type="scientific">Sediminibacterium ginsengisoli</name>
    <dbReference type="NCBI Taxonomy" id="413434"/>
    <lineage>
        <taxon>Bacteria</taxon>
        <taxon>Pseudomonadati</taxon>
        <taxon>Bacteroidota</taxon>
        <taxon>Chitinophagia</taxon>
        <taxon>Chitinophagales</taxon>
        <taxon>Chitinophagaceae</taxon>
        <taxon>Sediminibacterium</taxon>
    </lineage>
</organism>
<dbReference type="EMBL" id="FUWH01000011">
    <property type="protein sequence ID" value="SKA13409.1"/>
    <property type="molecule type" value="Genomic_DNA"/>
</dbReference>
<dbReference type="STRING" id="413434.SAMN04488132_111101"/>
<dbReference type="PROSITE" id="PS50093">
    <property type="entry name" value="PKD"/>
    <property type="match status" value="1"/>
</dbReference>
<reference evidence="2 3" key="1">
    <citation type="submission" date="2017-02" db="EMBL/GenBank/DDBJ databases">
        <authorList>
            <person name="Peterson S.W."/>
        </authorList>
    </citation>
    <scope>NUCLEOTIDE SEQUENCE [LARGE SCALE GENOMIC DNA]</scope>
    <source>
        <strain evidence="2 3">DSM 22335</strain>
    </source>
</reference>
<dbReference type="OrthoDB" id="1652165at2"/>
<dbReference type="InterPro" id="IPR026341">
    <property type="entry name" value="T9SS_type_B"/>
</dbReference>
<dbReference type="Pfam" id="PF19406">
    <property type="entry name" value="PKD_5"/>
    <property type="match status" value="20"/>
</dbReference>
<feature type="domain" description="PKD" evidence="1">
    <location>
        <begin position="2818"/>
        <end position="2860"/>
    </location>
</feature>
<sequence>MQKADLCRHPRRRSFLPGKAVSFILLFLVSITGLSAQYTTTACSGSSFSFTLPAAPPALQYTWTVASITPAGTVNATPQAAPQNAVSQTLTNTGNVSSTVQYNVAATDGTNFTLDVTVYPRPQLTNTPAAAVCSGTPFNFLTASSVGGTTVTWDRDPSVGISPVNNSGNGDISETMTNTGNPANATYRVHLTANGCTYTNNITVTVNPLPVLNSPLNAPDVCSGVTFNYIPTSPQSPGVTFAWTRASFANISNAPASGNNNPAEALINTSLASVPVSYVYTLTKTATGCSNTATVNVNVLPTPVLNSSTTAQICSGNTFSYVPTTALGGSTFIWARAASAGVSPNSSNGAGAINEVLTNTTTAPTTATYAFVVSNGGCNSTANVVVTINPNPVLSSSINPANVCSGTPFTYTPTSVQSPDVTFTWTRNAVLGIDNLAAINQNGGINEVLTNSTTAPIDVTYGYVLNNIVTNCTSIQNLTVTVNPIPVIPSPVTENICNNSGFLVLPTAAPQGTTFTWSLPTIPVTGSITGPIAAQPVQQPYISGGPFTNTLPVSSVITYTVTPYLNGCQGSDFTLNVNVGTVDPNAINLVLTNELPVCSGSAFYTELSSSAPMPQVFTWERVYTAGITNAATPVNTSNVINEVLYNSTTNPVSARYIIRVTSGSPGCTIAFTKNIVVNPAIQITSTLNPTPVCSNTTFTYPLATNIPYVEAPWARPAMVNINGNAAGIGDVAISPLSEVLVNSSTAPITVTYNISVKTAAGCQSSAPVSLVVNPAPVLNNTASAPAALCSGSSFSYMPTSSTANTFFTWSRASVAAILNPPSSGANNPNELLVNTTLNPATVSYEFTLIANGCQNIQTVNTVVNPIPVVTGQTAVICANTAFTVTPGSVPAGTQYTWGMPTSSPGAAVTGFSASASPQSNISQILNNTTLDPARAYYSVTPTANSCSGLPFTVEVTVNPRPNVAPINTALCSGTPLVYAPSPVQTGTTYSWSAPTLGPGLTAGLSKSAQTNINDLLTNSSTSSASAVYTVTPVANSCTGNIFTVTVQVNPLPVVGNLTTAHCSGTSFTPTLPAVPAGTSYTWPLPVSVPGGTIVGATGQFGAVTTISQQLTSNTTDPVQTTYTISPVSGTCAGNPFTLTVTTNPKTELSSSLTATVCSNTVFNYTGSSNTPSTNSYTWTRSAVSGISNAIGSANSNVISETLMNTTANPINVTYVYSLNTTGNCPNTQNVVVTVNPQPKLNSLLSPAVCSGTTFNYTATTLTTGTSITWARNLVAGITNGASTGGNAISELLVSSELTAVTVPYNFTLSANGCTNNEIVSLIVNPLPSVGALTTAACTNTSFSITPANVPTNTVYTWGLPTSNPVSVVTGGTTGTDVAGTISGTLQNATLTDATATYSIIPKSGTCAGNPFSLAVTVKPVAVVTSPVPLSAVCSGDVISYTPAGVPAGTRYSWGNPSFPSGQTLTGFQAQSLVTSFSQTLSSSNNIQNNATYTVTPNSNGCAGDPFTVVVPVNPRPVVSNTVSTICSGNTFTAAIGTVPAGTTYNWGIPSDIPVSSITGGSASPAGATSISQQLFNNTYAAAQLVYTVTPVTGACSGGQFTVTVNVNPATQLSSAVTAATCSNNLFNYTPASNTSGTSYTWTRAFVSGITNAAGAGSNGISETLINSTSAPIAVQYTYILNTGANCGRTETVTVTVNPTPKLSSLTTPAAICSGNTFNYTPASATAGATFQWARNPIVGISNPAQTGTGNPAEILVNISNNIIPVNYSYQVSANGCSNTELVTVNVNPLPSVANGTLAICSNTAFTYAPGSVPLNTTYSWTVPASNPAGIVTGSAGGGAQVSQTLANTSNSPATATYTVIPEANGCAGQAFTLAVTVNPIPSANDAILPPVCSGTPVNYTPAGIVAGTTYAWGNPLINPAGTLTGGIAQSGVSTFSQTLTGNNTSINTAVYTVVPTANNCSGTAFKITVPVKPVPIVSAQVATICSNNTFSIVPAGVPANTTYSWATPASFPFGAITNGTASAPGAQLISQQLINSTYNAARAEYTVTPQADGCAGTPFNITVNVNPGTQLNLSVTPPAICSKTVFSYAAASNTAGTSFNWTRAQVNGISNAPSAGTNSPDETLINITNQPIAVTYVYSLRTASNCTNTQTVTVMVNPTPELVSATVAPAVCSGTTFSYTPLSNVSGTSFTWTRGFTTFISNNPSSGMGDPAEQLFNTTTGTVSVNYQYTLTANNCSNVQTVTVPVSPTPTVTNRNVTTCSNTPFSITPGNVPGNTQYTWNMPVYNPGGSLSGGFAQNSGQQSIGQTLVNQTLNPAQARYTVVPSAGACTGAAFTVDVLVNPVATVSPQVLPAACSGSTFTYAPANVPAGTTYTWSYPQIMPVNSLTGATAESVNQSLISQTLSSSNNITNTAVYTVVPSSFGCAGNSFTLAVTVNPAPVIANIRDTICTGSSFAIAPSPVPANTTYTWGTPVHFPFGSIIGANAQGAPVTNISQTLINTTTASAQAIYTVTPVAGTCAGNPFTISVTVGANLPAIANQAVTICSGSTFNATPVNAPPGTTFSWNAPSPAPAGSATGMSAAILQTAVSQTLNNLTANNSIVAYTVQARNTGCVSNSFTATVTVLPVPKVTVTGNAVICRYPTDTVSLQFVGQGPYSFTYIDNNVPHTISGITTSPYRLVIPAGAVGQRTIAFTDATHYACSNTKDTSYFTQVINPLPVGTINSLHGTYICNNIADTLFITSPDSLGYQWRRNGTALAGATDDTLVTADAGRYNALLTNRYGCMDTVAVPMTLIKVSQPILKLSYDTYCINTQMNFRNLTDTNTTGTITWTWNFGDGNVRNGYNSFNTYTTGGDHHIRLTALQQFCPATPTSMDTTVNIQFPIPGLTMQSVSAYKGIPTPVAVRSIPDYRYRWTPSWGIHQPDSASTTFNYQQTQQYVINLISPAGCITRDSLLVRVFDNPMIDILVPKSFTPNGDGVNDILYPYVAGIREFHYFKVYNRLNQLMFETKNYDQGWNGTANGSPQPMGIYIWVAAGVDRDGKPIQKSGQTLLLR</sequence>
<evidence type="ECO:0000313" key="3">
    <source>
        <dbReference type="Proteomes" id="UP000190888"/>
    </source>
</evidence>
<evidence type="ECO:0000313" key="2">
    <source>
        <dbReference type="EMBL" id="SKA13409.1"/>
    </source>
</evidence>
<keyword evidence="3" id="KW-1185">Reference proteome</keyword>
<evidence type="ECO:0000259" key="1">
    <source>
        <dbReference type="PROSITE" id="PS50093"/>
    </source>
</evidence>